<accession>A0ABM0ZXI6</accession>
<dbReference type="GeneID" id="101858175"/>
<proteinExistence type="predicted"/>
<evidence type="ECO:0000256" key="1">
    <source>
        <dbReference type="SAM" id="SignalP"/>
    </source>
</evidence>
<gene>
    <name evidence="3" type="primary">LOC101858175</name>
</gene>
<dbReference type="InterPro" id="IPR028994">
    <property type="entry name" value="Integrin_alpha_N"/>
</dbReference>
<feature type="signal peptide" evidence="1">
    <location>
        <begin position="1"/>
        <end position="20"/>
    </location>
</feature>
<feature type="chain" id="PRO_5047516246" evidence="1">
    <location>
        <begin position="21"/>
        <end position="251"/>
    </location>
</feature>
<reference evidence="3" key="1">
    <citation type="submission" date="2025-08" db="UniProtKB">
        <authorList>
            <consortium name="RefSeq"/>
        </authorList>
    </citation>
    <scope>IDENTIFICATION</scope>
</reference>
<dbReference type="Proteomes" id="UP000694888">
    <property type="component" value="Unplaced"/>
</dbReference>
<sequence>MPSTFLNLILLAGLVVQSSCVAPTLLGKFSYPHAAFSTLYQQGTSSRYDLLLSSFGIFSSNVAVVSDVGQYLQRVSSINTKTLTQNVKWPNEVTGVPPAVLKSSTRYMAIPDGFLVPGKTYGSVSLINVDGSQSSPKTITGGGNWFYHRVRWVDMDKDGRLDGLTARAHKPFIGSAQGQLLWLSNPAGHSIDSPWTENVIASGPDTFFEFSTLTAGGKSYEVILTSEFFDQKLRIFWTEDPQQNWKNTQYG</sequence>
<organism evidence="2 3">
    <name type="scientific">Aplysia californica</name>
    <name type="common">California sea hare</name>
    <dbReference type="NCBI Taxonomy" id="6500"/>
    <lineage>
        <taxon>Eukaryota</taxon>
        <taxon>Metazoa</taxon>
        <taxon>Spiralia</taxon>
        <taxon>Lophotrochozoa</taxon>
        <taxon>Mollusca</taxon>
        <taxon>Gastropoda</taxon>
        <taxon>Heterobranchia</taxon>
        <taxon>Euthyneura</taxon>
        <taxon>Tectipleura</taxon>
        <taxon>Aplysiida</taxon>
        <taxon>Aplysioidea</taxon>
        <taxon>Aplysiidae</taxon>
        <taxon>Aplysia</taxon>
    </lineage>
</organism>
<dbReference type="RefSeq" id="XP_012936545.1">
    <property type="nucleotide sequence ID" value="XM_013081091.2"/>
</dbReference>
<evidence type="ECO:0000313" key="2">
    <source>
        <dbReference type="Proteomes" id="UP000694888"/>
    </source>
</evidence>
<dbReference type="PANTHER" id="PTHR35836:SF1">
    <property type="entry name" value="VCBS REPEAT-CONTAINING PROTEIN"/>
    <property type="match status" value="1"/>
</dbReference>
<evidence type="ECO:0000313" key="3">
    <source>
        <dbReference type="RefSeq" id="XP_012936545.1"/>
    </source>
</evidence>
<dbReference type="PANTHER" id="PTHR35836">
    <property type="entry name" value="VCBS REPEAT-CONTAINING PROTEIN"/>
    <property type="match status" value="1"/>
</dbReference>
<protein>
    <submittedName>
        <fullName evidence="3">Uncharacterized protein LOC101858175</fullName>
    </submittedName>
</protein>
<keyword evidence="1" id="KW-0732">Signal</keyword>
<dbReference type="SUPFAM" id="SSF69318">
    <property type="entry name" value="Integrin alpha N-terminal domain"/>
    <property type="match status" value="1"/>
</dbReference>
<name>A0ABM0ZXI6_APLCA</name>
<keyword evidence="2" id="KW-1185">Reference proteome</keyword>